<dbReference type="Pfam" id="PF00593">
    <property type="entry name" value="TonB_dep_Rec_b-barrel"/>
    <property type="match status" value="1"/>
</dbReference>
<dbReference type="EMBL" id="JBHRXP010000004">
    <property type="protein sequence ID" value="MFC3580493.1"/>
    <property type="molecule type" value="Genomic_DNA"/>
</dbReference>
<keyword evidence="10 11" id="KW-0998">Cell outer membrane</keyword>
<comment type="subcellular location">
    <subcellularLocation>
        <location evidence="1 11">Cell outer membrane</location>
        <topology evidence="1 11">Multi-pass membrane protein</topology>
    </subcellularLocation>
</comment>
<reference evidence="17" key="1">
    <citation type="journal article" date="2019" name="Int. J. Syst. Evol. Microbiol.">
        <title>The Global Catalogue of Microorganisms (GCM) 10K type strain sequencing project: providing services to taxonomists for standard genome sequencing and annotation.</title>
        <authorList>
            <consortium name="The Broad Institute Genomics Platform"/>
            <consortium name="The Broad Institute Genome Sequencing Center for Infectious Disease"/>
            <person name="Wu L."/>
            <person name="Ma J."/>
        </authorList>
    </citation>
    <scope>NUCLEOTIDE SEQUENCE [LARGE SCALE GENOMIC DNA]</scope>
    <source>
        <strain evidence="17">KCTC 42739</strain>
    </source>
</reference>
<keyword evidence="3 11" id="KW-1134">Transmembrane beta strand</keyword>
<evidence type="ECO:0000256" key="7">
    <source>
        <dbReference type="ARBA" id="ARBA00023065"/>
    </source>
</evidence>
<dbReference type="PROSITE" id="PS52016">
    <property type="entry name" value="TONB_DEPENDENT_REC_3"/>
    <property type="match status" value="1"/>
</dbReference>
<evidence type="ECO:0000256" key="12">
    <source>
        <dbReference type="RuleBase" id="RU003357"/>
    </source>
</evidence>
<evidence type="ECO:0000259" key="15">
    <source>
        <dbReference type="Pfam" id="PF07715"/>
    </source>
</evidence>
<keyword evidence="6" id="KW-0408">Iron</keyword>
<organism evidence="16 17">
    <name type="scientific">Sphingomonas hylomeconis</name>
    <dbReference type="NCBI Taxonomy" id="1395958"/>
    <lineage>
        <taxon>Bacteria</taxon>
        <taxon>Pseudomonadati</taxon>
        <taxon>Pseudomonadota</taxon>
        <taxon>Alphaproteobacteria</taxon>
        <taxon>Sphingomonadales</taxon>
        <taxon>Sphingomonadaceae</taxon>
        <taxon>Sphingomonas</taxon>
    </lineage>
</organism>
<keyword evidence="4" id="KW-0410">Iron transport</keyword>
<evidence type="ECO:0000256" key="10">
    <source>
        <dbReference type="ARBA" id="ARBA00023237"/>
    </source>
</evidence>
<evidence type="ECO:0000256" key="5">
    <source>
        <dbReference type="ARBA" id="ARBA00022692"/>
    </source>
</evidence>
<keyword evidence="9 11" id="KW-0472">Membrane</keyword>
<feature type="domain" description="TonB-dependent receptor plug" evidence="15">
    <location>
        <begin position="61"/>
        <end position="168"/>
    </location>
</feature>
<dbReference type="InterPro" id="IPR012910">
    <property type="entry name" value="Plug_dom"/>
</dbReference>
<evidence type="ECO:0000256" key="11">
    <source>
        <dbReference type="PROSITE-ProRule" id="PRU01360"/>
    </source>
</evidence>
<dbReference type="PANTHER" id="PTHR32552:SF81">
    <property type="entry name" value="TONB-DEPENDENT OUTER MEMBRANE RECEPTOR"/>
    <property type="match status" value="1"/>
</dbReference>
<keyword evidence="13" id="KW-0732">Signal</keyword>
<dbReference type="InterPro" id="IPR000531">
    <property type="entry name" value="Beta-barrel_TonB"/>
</dbReference>
<dbReference type="SUPFAM" id="SSF56935">
    <property type="entry name" value="Porins"/>
    <property type="match status" value="1"/>
</dbReference>
<evidence type="ECO:0000256" key="1">
    <source>
        <dbReference type="ARBA" id="ARBA00004571"/>
    </source>
</evidence>
<dbReference type="Gene3D" id="2.40.170.20">
    <property type="entry name" value="TonB-dependent receptor, beta-barrel domain"/>
    <property type="match status" value="1"/>
</dbReference>
<evidence type="ECO:0000256" key="3">
    <source>
        <dbReference type="ARBA" id="ARBA00022452"/>
    </source>
</evidence>
<keyword evidence="16" id="KW-0675">Receptor</keyword>
<comment type="caution">
    <text evidence="16">The sequence shown here is derived from an EMBL/GenBank/DDBJ whole genome shotgun (WGS) entry which is preliminary data.</text>
</comment>
<evidence type="ECO:0000256" key="9">
    <source>
        <dbReference type="ARBA" id="ARBA00023136"/>
    </source>
</evidence>
<evidence type="ECO:0000259" key="14">
    <source>
        <dbReference type="Pfam" id="PF00593"/>
    </source>
</evidence>
<dbReference type="Pfam" id="PF07715">
    <property type="entry name" value="Plug"/>
    <property type="match status" value="1"/>
</dbReference>
<evidence type="ECO:0000313" key="16">
    <source>
        <dbReference type="EMBL" id="MFC3580493.1"/>
    </source>
</evidence>
<name>A0ABV7SUX8_9SPHN</name>
<evidence type="ECO:0000256" key="2">
    <source>
        <dbReference type="ARBA" id="ARBA00022448"/>
    </source>
</evidence>
<dbReference type="PANTHER" id="PTHR32552">
    <property type="entry name" value="FERRICHROME IRON RECEPTOR-RELATED"/>
    <property type="match status" value="1"/>
</dbReference>
<keyword evidence="7" id="KW-0406">Ion transport</keyword>
<feature type="chain" id="PRO_5045258794" evidence="13">
    <location>
        <begin position="23"/>
        <end position="804"/>
    </location>
</feature>
<dbReference type="RefSeq" id="WP_261294930.1">
    <property type="nucleotide sequence ID" value="NZ_JANQBK010000011.1"/>
</dbReference>
<evidence type="ECO:0000313" key="17">
    <source>
        <dbReference type="Proteomes" id="UP001595713"/>
    </source>
</evidence>
<evidence type="ECO:0000256" key="4">
    <source>
        <dbReference type="ARBA" id="ARBA00022496"/>
    </source>
</evidence>
<gene>
    <name evidence="16" type="ORF">ACFONA_09995</name>
</gene>
<evidence type="ECO:0000256" key="13">
    <source>
        <dbReference type="SAM" id="SignalP"/>
    </source>
</evidence>
<dbReference type="Proteomes" id="UP001595713">
    <property type="component" value="Unassembled WGS sequence"/>
</dbReference>
<feature type="domain" description="TonB-dependent receptor-like beta-barrel" evidence="14">
    <location>
        <begin position="413"/>
        <end position="766"/>
    </location>
</feature>
<accession>A0ABV7SUX8</accession>
<keyword evidence="17" id="KW-1185">Reference proteome</keyword>
<comment type="similarity">
    <text evidence="11 12">Belongs to the TonB-dependent receptor family.</text>
</comment>
<evidence type="ECO:0000256" key="8">
    <source>
        <dbReference type="ARBA" id="ARBA00023077"/>
    </source>
</evidence>
<keyword evidence="2 11" id="KW-0813">Transport</keyword>
<feature type="signal peptide" evidence="13">
    <location>
        <begin position="1"/>
        <end position="22"/>
    </location>
</feature>
<dbReference type="InterPro" id="IPR036942">
    <property type="entry name" value="Beta-barrel_TonB_sf"/>
</dbReference>
<protein>
    <submittedName>
        <fullName evidence="16">TonB-dependent receptor</fullName>
    </submittedName>
</protein>
<proteinExistence type="inferred from homology"/>
<keyword evidence="5 11" id="KW-0812">Transmembrane</keyword>
<keyword evidence="8 12" id="KW-0798">TonB box</keyword>
<evidence type="ECO:0000256" key="6">
    <source>
        <dbReference type="ARBA" id="ARBA00023004"/>
    </source>
</evidence>
<sequence>MTKYHAILLAGAGALWIMPAGAQGAAPDAAQAGAPGTADTVPDAGQLDDIIVTAQRREQSLQQVPISVTTFNAASIAALSAETIGDLDTFTPGLTINDTSVTQPSFTIRGVQTDDFGIGTDPSVGIFVDNIYSGRSGSSLIFFNDIARVEVLKGPQGTLFGRNTSGGAISIITNKPSDTRSLSGTIQAGNYKKIRADATVNLPLTDTLYLRLNGVANYRDGYLRDALTGQRRERENNKSGRAALRWAPSDATDFVLAYDHDDTSKDGPFAIGISDAALSNDPRGPYANDVIDDKETRILNAVSFTATHSTGPLTFTSISSFKHFETHNREDEDGTADPTRYFDTENIERNSSAYQELRVGFDNDRLSAIAGASYFHERGRQTSAATLLSDSVDRLLGEVADFPVFTILNAFGGLPVFGQTFREDMNNRAANDSYALFGDATYKVTDRLSLTAGIRYTHDRKVFTWTNGGFSSPGLDAIVAPGGLYNAIIGVDAFPADAPISVGDFLRQDFIIGPNGLIFDVGALENVPFTRRETFKDVSPRFVIQYDLNDDTHLYASASRGYKAGGFNSTEINSFFAPENVWNFEGGFKSELLNRRVRFNASGYYFKYKNRQSISLEDTGGTLPQYITRSGDSEAYGIDLETQFVVSSDLTLGLTAGAIESKWVTRIEQGIDISGQPTGEPKFRGVASGHYKHEIGTGSIFADASYSYTTKQRINDATRFTDAAIAPFVDFSKLDRLRSARNIVNARIGWRSPGDQVSIAAYAENLLNKRYYRTLNTISADIFQTPYVRAERPGFYGVELGFRF</sequence>
<dbReference type="InterPro" id="IPR039426">
    <property type="entry name" value="TonB-dep_rcpt-like"/>
</dbReference>